<evidence type="ECO:0000313" key="2">
    <source>
        <dbReference type="EMBL" id="PZQ51342.1"/>
    </source>
</evidence>
<dbReference type="Proteomes" id="UP000249185">
    <property type="component" value="Unassembled WGS sequence"/>
</dbReference>
<feature type="compositionally biased region" description="Low complexity" evidence="1">
    <location>
        <begin position="50"/>
        <end position="64"/>
    </location>
</feature>
<evidence type="ECO:0000313" key="3">
    <source>
        <dbReference type="Proteomes" id="UP000249185"/>
    </source>
</evidence>
<organism evidence="2 3">
    <name type="scientific">Rhodovulum sulfidophilum</name>
    <name type="common">Rhodobacter sulfidophilus</name>
    <dbReference type="NCBI Taxonomy" id="35806"/>
    <lineage>
        <taxon>Bacteria</taxon>
        <taxon>Pseudomonadati</taxon>
        <taxon>Pseudomonadota</taxon>
        <taxon>Alphaproteobacteria</taxon>
        <taxon>Rhodobacterales</taxon>
        <taxon>Paracoccaceae</taxon>
        <taxon>Rhodovulum</taxon>
    </lineage>
</organism>
<name>A0A2W5NCV4_RHOSU</name>
<proteinExistence type="predicted"/>
<dbReference type="AlphaFoldDB" id="A0A2W5NCV4"/>
<feature type="region of interest" description="Disordered" evidence="1">
    <location>
        <begin position="1"/>
        <end position="64"/>
    </location>
</feature>
<accession>A0A2W5NCV4</accession>
<feature type="compositionally biased region" description="Basic residues" evidence="1">
    <location>
        <begin position="1"/>
        <end position="11"/>
    </location>
</feature>
<gene>
    <name evidence="2" type="ORF">DI556_04015</name>
</gene>
<dbReference type="EMBL" id="QFPW01000002">
    <property type="protein sequence ID" value="PZQ51342.1"/>
    <property type="molecule type" value="Genomic_DNA"/>
</dbReference>
<protein>
    <submittedName>
        <fullName evidence="2">Uncharacterized protein</fullName>
    </submittedName>
</protein>
<feature type="compositionally biased region" description="Basic residues" evidence="1">
    <location>
        <begin position="19"/>
        <end position="30"/>
    </location>
</feature>
<sequence>MAPRSRPRRPPARSGWAWRRPRNRRAPRRPGSREPGFPRRTASRRPARPPARGVSRRAGSGSGC</sequence>
<comment type="caution">
    <text evidence="2">The sequence shown here is derived from an EMBL/GenBank/DDBJ whole genome shotgun (WGS) entry which is preliminary data.</text>
</comment>
<reference evidence="2 3" key="1">
    <citation type="submission" date="2017-08" db="EMBL/GenBank/DDBJ databases">
        <title>Infants hospitalized years apart are colonized by the same room-sourced microbial strains.</title>
        <authorList>
            <person name="Brooks B."/>
            <person name="Olm M.R."/>
            <person name="Firek B.A."/>
            <person name="Baker R."/>
            <person name="Thomas B.C."/>
            <person name="Morowitz M.J."/>
            <person name="Banfield J.F."/>
        </authorList>
    </citation>
    <scope>NUCLEOTIDE SEQUENCE [LARGE SCALE GENOMIC DNA]</scope>
    <source>
        <strain evidence="2">S2_005_002_R2_34</strain>
    </source>
</reference>
<evidence type="ECO:0000256" key="1">
    <source>
        <dbReference type="SAM" id="MobiDB-lite"/>
    </source>
</evidence>